<organism evidence="2 3">
    <name type="scientific">Jimgerdemannia flammicorona</name>
    <dbReference type="NCBI Taxonomy" id="994334"/>
    <lineage>
        <taxon>Eukaryota</taxon>
        <taxon>Fungi</taxon>
        <taxon>Fungi incertae sedis</taxon>
        <taxon>Mucoromycota</taxon>
        <taxon>Mucoromycotina</taxon>
        <taxon>Endogonomycetes</taxon>
        <taxon>Endogonales</taxon>
        <taxon>Endogonaceae</taxon>
        <taxon>Jimgerdemannia</taxon>
    </lineage>
</organism>
<gene>
    <name evidence="2" type="ORF">BC938DRAFT_484000</name>
</gene>
<feature type="region of interest" description="Disordered" evidence="1">
    <location>
        <begin position="1"/>
        <end position="25"/>
    </location>
</feature>
<protein>
    <submittedName>
        <fullName evidence="2">Uncharacterized protein</fullName>
    </submittedName>
</protein>
<comment type="caution">
    <text evidence="2">The sequence shown here is derived from an EMBL/GenBank/DDBJ whole genome shotgun (WGS) entry which is preliminary data.</text>
</comment>
<sequence length="113" mass="12442">MGTRNAPFKGPNKNLTKEKRVQKRAFKARRMKTINPVIIEKPLSKKKQQQITVGMKHALRRLAATGKYVPEEEMKDAFAISEVKSTKSITVELSPEVLALSAAGPGTTLGAPR</sequence>
<name>A0A433QAX7_9FUNG</name>
<evidence type="ECO:0000256" key="1">
    <source>
        <dbReference type="SAM" id="MobiDB-lite"/>
    </source>
</evidence>
<evidence type="ECO:0000313" key="3">
    <source>
        <dbReference type="Proteomes" id="UP000274822"/>
    </source>
</evidence>
<accession>A0A433QAX7</accession>
<dbReference type="EMBL" id="RBNJ01009461">
    <property type="protein sequence ID" value="RUS26879.1"/>
    <property type="molecule type" value="Genomic_DNA"/>
</dbReference>
<evidence type="ECO:0000313" key="2">
    <source>
        <dbReference type="EMBL" id="RUS26879.1"/>
    </source>
</evidence>
<dbReference type="Proteomes" id="UP000274822">
    <property type="component" value="Unassembled WGS sequence"/>
</dbReference>
<reference evidence="2 3" key="1">
    <citation type="journal article" date="2018" name="New Phytol.">
        <title>Phylogenomics of Endogonaceae and evolution of mycorrhizas within Mucoromycota.</title>
        <authorList>
            <person name="Chang Y."/>
            <person name="Desiro A."/>
            <person name="Na H."/>
            <person name="Sandor L."/>
            <person name="Lipzen A."/>
            <person name="Clum A."/>
            <person name="Barry K."/>
            <person name="Grigoriev I.V."/>
            <person name="Martin F.M."/>
            <person name="Stajich J.E."/>
            <person name="Smith M.E."/>
            <person name="Bonito G."/>
            <person name="Spatafora J.W."/>
        </authorList>
    </citation>
    <scope>NUCLEOTIDE SEQUENCE [LARGE SCALE GENOMIC DNA]</scope>
    <source>
        <strain evidence="2 3">AD002</strain>
    </source>
</reference>
<keyword evidence="3" id="KW-1185">Reference proteome</keyword>
<dbReference type="AlphaFoldDB" id="A0A433QAX7"/>
<proteinExistence type="predicted"/>